<feature type="region of interest" description="Disordered" evidence="1">
    <location>
        <begin position="272"/>
        <end position="321"/>
    </location>
</feature>
<sequence length="554" mass="59885">MSNWYPGSASPLMQFASEEGNQRNREPWDYEIMDHAKGEFGDRSRHNSRQASMPAIHDMDGALYANNGYPQTQGPNLSGGLSRSGVTAQHIPVTPPQHSSYFDSIVGQQYVASQQSYSNPSTTFGKYDYTHNALRKSPYSTNVANEITNHSDATVDKVPLHVPYTDTEWKDPLQRLGEKRPTTSAGAAKIQFQHHIQGLSLPYNVPGLPDTRDSEHTTGYDPQQGISQTPFNINSTVADNAAIYCSPAPSAHISPRAIPNILNPDFFNANSNPLATSSQSRVSNNQASQGRAQPTNGPAFNSTGYNDSTPDPQQGISQTPFNINSTVADNAAIYCSPAPSAHILPRAIPNIFNPDFFNANSNPLATSSQSRVSNNQASQSGAQPTSGPAFNSTGYNDSTPPSMTEDSDASGSSRYKSGSSNNRSAALRGGILAGYSNAVASIKNFPRANTETQSRCGWDNCNMVIDNSSRGLVKHILEVHDTDTTVSGLDVNCRWGTCNGTTYSGGTSFVKHIRGTHLRLEDIICPYCGVVIANGVSPTRKHMLRQHKDIQLLK</sequence>
<evidence type="ECO:0000313" key="2">
    <source>
        <dbReference type="EMBL" id="KAG5165014.1"/>
    </source>
</evidence>
<accession>A0A8H7XT26</accession>
<reference evidence="2" key="1">
    <citation type="submission" date="2021-02" db="EMBL/GenBank/DDBJ databases">
        <title>Psilocybe cubensis genome.</title>
        <authorList>
            <person name="Mckernan K.J."/>
            <person name="Crawford S."/>
            <person name="Trippe A."/>
            <person name="Kane L.T."/>
            <person name="Mclaughlin S."/>
        </authorList>
    </citation>
    <scope>NUCLEOTIDE SEQUENCE [LARGE SCALE GENOMIC DNA]</scope>
    <source>
        <strain evidence="2">MGC-MH-2018</strain>
    </source>
</reference>
<dbReference type="EMBL" id="JAFIQS010000010">
    <property type="protein sequence ID" value="KAG5165014.1"/>
    <property type="molecule type" value="Genomic_DNA"/>
</dbReference>
<protein>
    <recommendedName>
        <fullName evidence="3">C2H2-type domain-containing protein</fullName>
    </recommendedName>
</protein>
<feature type="compositionally biased region" description="Polar residues" evidence="1">
    <location>
        <begin position="220"/>
        <end position="231"/>
    </location>
</feature>
<proteinExistence type="predicted"/>
<feature type="region of interest" description="Disordered" evidence="1">
    <location>
        <begin position="64"/>
        <end position="91"/>
    </location>
</feature>
<name>A0A8H7XT26_PSICU</name>
<feature type="compositionally biased region" description="Polar residues" evidence="1">
    <location>
        <begin position="68"/>
        <end position="87"/>
    </location>
</feature>
<feature type="compositionally biased region" description="Polar residues" evidence="1">
    <location>
        <begin position="363"/>
        <end position="404"/>
    </location>
</feature>
<comment type="caution">
    <text evidence="2">The sequence shown here is derived from an EMBL/GenBank/DDBJ whole genome shotgun (WGS) entry which is preliminary data.</text>
</comment>
<organism evidence="2">
    <name type="scientific">Psilocybe cubensis</name>
    <name type="common">Psychedelic mushroom</name>
    <name type="synonym">Stropharia cubensis</name>
    <dbReference type="NCBI Taxonomy" id="181762"/>
    <lineage>
        <taxon>Eukaryota</taxon>
        <taxon>Fungi</taxon>
        <taxon>Dikarya</taxon>
        <taxon>Basidiomycota</taxon>
        <taxon>Agaricomycotina</taxon>
        <taxon>Agaricomycetes</taxon>
        <taxon>Agaricomycetidae</taxon>
        <taxon>Agaricales</taxon>
        <taxon>Agaricineae</taxon>
        <taxon>Strophariaceae</taxon>
        <taxon>Psilocybe</taxon>
    </lineage>
</organism>
<evidence type="ECO:0008006" key="3">
    <source>
        <dbReference type="Google" id="ProtNLM"/>
    </source>
</evidence>
<evidence type="ECO:0000256" key="1">
    <source>
        <dbReference type="SAM" id="MobiDB-lite"/>
    </source>
</evidence>
<feature type="region of interest" description="Disordered" evidence="1">
    <location>
        <begin position="363"/>
        <end position="422"/>
    </location>
</feature>
<feature type="compositionally biased region" description="Low complexity" evidence="1">
    <location>
        <begin position="409"/>
        <end position="422"/>
    </location>
</feature>
<feature type="region of interest" description="Disordered" evidence="1">
    <location>
        <begin position="205"/>
        <end position="231"/>
    </location>
</feature>
<dbReference type="AlphaFoldDB" id="A0A8H7XT26"/>
<dbReference type="OrthoDB" id="2749818at2759"/>
<gene>
    <name evidence="2" type="ORF">JR316_009708</name>
</gene>